<dbReference type="OrthoDB" id="5439622at2"/>
<keyword evidence="2" id="KW-0812">Transmembrane</keyword>
<evidence type="ECO:0000313" key="3">
    <source>
        <dbReference type="EMBL" id="SDB05367.1"/>
    </source>
</evidence>
<evidence type="ECO:0000256" key="2">
    <source>
        <dbReference type="SAM" id="Phobius"/>
    </source>
</evidence>
<sequence>MYLLSDILKSLSSIGNPRLVHSGFGVWVVWNNKNANTTIHQTLIRFGGQKIIVSTNQSLWFFQGSQVYPALARLLIWARIHPEPVLIQVLPAKILIGESLHELSVSIPNQLKEQKVQPGDSLDVWIHPDLVQQIKTFSGLSTEQRPPAYGMSSLSWHTLMVDPGFSLDADLSWLFFVKPVQDTGNEHYALRWKNFYMRLKGTLDRLGIRYIYQHQLLFFKIDGLALLTTWCRDLLSIIAQVKSEDPNQYWPCLYDALTPNGLAFTDDLPNKVDLDWDCLPPDEPHLPLSAGLLLREDFEITFLNSAGTLKLDSVCRVTSRTTGQTQRPTLEFPVSAVTSAGKELPCFYCGMKSHQLSQCPSRQIFNQDQGVWDKIGSLDHKEFAQAVKKLDQAVGNGNLSTNPDILLAEAPENLFLKAVFEINFPVQHRMIRLVWRCRGKEFPDGLRQLTQPDGEYVWAALENARSRNYAQAERMMQQAVLRTSKNYQPHVLLGFIALETDNQRKAEAHWRDAQNLSYTPLQQAYLLFLKGRLREIQGAYDQAHGLYGEALSFSPKWPEPRYRQGVCITKKGFLDQAWVLFSELMAENPHIFNRILIDHELERGRSFLLTSLSGPWAAAQHNATREQNDLPGLNTKLATWFEDENPFRRDAEERIKHLSETKDVQNYVMFSRTLAAGKNLQKDTDKKIKEAVAAIRIRVRDNIARMRSIYEEICYFPFPRLIRKTNSYYNKGGRILQSISKMDLHNGKTYRQALTQMQEAEDILQKMSKQMKSVKLIRESSLFVLFLCKRFLWLAIFGLLASIVVVPVLLHSIQQSGSVWATEWITDQRWQVQRTVSLIMVVISGTIAAVWTSLGYEKQKRKYLASRQRSK</sequence>
<gene>
    <name evidence="3" type="ORF">SAMN05660653_00283</name>
</gene>
<dbReference type="STRING" id="617002.SAMN05660653_00283"/>
<name>A0A1G6AA96_9BACT</name>
<feature type="coiled-coil region" evidence="1">
    <location>
        <begin position="750"/>
        <end position="777"/>
    </location>
</feature>
<evidence type="ECO:0000313" key="4">
    <source>
        <dbReference type="Proteomes" id="UP000198771"/>
    </source>
</evidence>
<keyword evidence="2" id="KW-0472">Membrane</keyword>
<dbReference type="AlphaFoldDB" id="A0A1G6AA96"/>
<organism evidence="3 4">
    <name type="scientific">Desulfonatronum thiosulfatophilum</name>
    <dbReference type="NCBI Taxonomy" id="617002"/>
    <lineage>
        <taxon>Bacteria</taxon>
        <taxon>Pseudomonadati</taxon>
        <taxon>Thermodesulfobacteriota</taxon>
        <taxon>Desulfovibrionia</taxon>
        <taxon>Desulfovibrionales</taxon>
        <taxon>Desulfonatronaceae</taxon>
        <taxon>Desulfonatronum</taxon>
    </lineage>
</organism>
<feature type="transmembrane region" description="Helical" evidence="2">
    <location>
        <begin position="835"/>
        <end position="854"/>
    </location>
</feature>
<accession>A0A1G6AA96</accession>
<keyword evidence="1" id="KW-0175">Coiled coil</keyword>
<reference evidence="3 4" key="1">
    <citation type="submission" date="2016-10" db="EMBL/GenBank/DDBJ databases">
        <authorList>
            <person name="de Groot N.N."/>
        </authorList>
    </citation>
    <scope>NUCLEOTIDE SEQUENCE [LARGE SCALE GENOMIC DNA]</scope>
    <source>
        <strain evidence="3 4">ASO4-2</strain>
    </source>
</reference>
<keyword evidence="4" id="KW-1185">Reference proteome</keyword>
<dbReference type="InterPro" id="IPR011990">
    <property type="entry name" value="TPR-like_helical_dom_sf"/>
</dbReference>
<dbReference type="EMBL" id="FMXO01000001">
    <property type="protein sequence ID" value="SDB05367.1"/>
    <property type="molecule type" value="Genomic_DNA"/>
</dbReference>
<feature type="transmembrane region" description="Helical" evidence="2">
    <location>
        <begin position="791"/>
        <end position="810"/>
    </location>
</feature>
<proteinExistence type="predicted"/>
<keyword evidence="2" id="KW-1133">Transmembrane helix</keyword>
<dbReference type="RefSeq" id="WP_092116456.1">
    <property type="nucleotide sequence ID" value="NZ_FMXO01000001.1"/>
</dbReference>
<evidence type="ECO:0000256" key="1">
    <source>
        <dbReference type="SAM" id="Coils"/>
    </source>
</evidence>
<dbReference type="Gene3D" id="1.25.40.10">
    <property type="entry name" value="Tetratricopeptide repeat domain"/>
    <property type="match status" value="1"/>
</dbReference>
<dbReference type="SUPFAM" id="SSF48452">
    <property type="entry name" value="TPR-like"/>
    <property type="match status" value="1"/>
</dbReference>
<dbReference type="Proteomes" id="UP000198771">
    <property type="component" value="Unassembled WGS sequence"/>
</dbReference>
<protein>
    <submittedName>
        <fullName evidence="3">Uncharacterized protein</fullName>
    </submittedName>
</protein>